<comment type="cofactor">
    <cofactor evidence="1">
        <name>Mg(2+)</name>
        <dbReference type="ChEBI" id="CHEBI:18420"/>
    </cofactor>
</comment>
<keyword evidence="12" id="KW-1185">Reference proteome</keyword>
<keyword evidence="8" id="KW-0520">NAD</keyword>
<dbReference type="GO" id="GO:0035529">
    <property type="term" value="F:NADH pyrophosphatase activity"/>
    <property type="evidence" value="ECO:0007669"/>
    <property type="project" value="TreeGrafter"/>
</dbReference>
<keyword evidence="7" id="KW-0460">Magnesium</keyword>
<protein>
    <recommendedName>
        <fullName evidence="4">NAD(+) diphosphatase</fullName>
        <ecNumber evidence="4">3.6.1.22</ecNumber>
    </recommendedName>
</protein>
<evidence type="ECO:0000256" key="5">
    <source>
        <dbReference type="ARBA" id="ARBA00022723"/>
    </source>
</evidence>
<name>A0A7W9W6I2_ARMRO</name>
<dbReference type="Pfam" id="PF00293">
    <property type="entry name" value="NUDIX"/>
    <property type="match status" value="1"/>
</dbReference>
<organism evidence="11 12">
    <name type="scientific">Armatimonas rosea</name>
    <dbReference type="NCBI Taxonomy" id="685828"/>
    <lineage>
        <taxon>Bacteria</taxon>
        <taxon>Bacillati</taxon>
        <taxon>Armatimonadota</taxon>
        <taxon>Armatimonadia</taxon>
        <taxon>Armatimonadales</taxon>
        <taxon>Armatimonadaceae</taxon>
        <taxon>Armatimonas</taxon>
    </lineage>
</organism>
<evidence type="ECO:0000256" key="7">
    <source>
        <dbReference type="ARBA" id="ARBA00022842"/>
    </source>
</evidence>
<dbReference type="Gene3D" id="3.90.79.20">
    <property type="match status" value="1"/>
</dbReference>
<dbReference type="InterPro" id="IPR050241">
    <property type="entry name" value="NAD-cap_RNA_hydrolase_NudC"/>
</dbReference>
<dbReference type="SUPFAM" id="SSF55811">
    <property type="entry name" value="Nudix"/>
    <property type="match status" value="1"/>
</dbReference>
<keyword evidence="5" id="KW-0479">Metal-binding</keyword>
<gene>
    <name evidence="11" type="ORF">HNQ39_001354</name>
</gene>
<dbReference type="EMBL" id="JACHGW010000001">
    <property type="protein sequence ID" value="MBB6049592.1"/>
    <property type="molecule type" value="Genomic_DNA"/>
</dbReference>
<proteinExistence type="inferred from homology"/>
<comment type="catalytic activity">
    <reaction evidence="9">
        <text>a 5'-end NAD(+)-phospho-ribonucleoside in mRNA + H2O = a 5'-end phospho-adenosine-phospho-ribonucleoside in mRNA + beta-nicotinamide D-ribonucleotide + 2 H(+)</text>
        <dbReference type="Rhea" id="RHEA:60876"/>
        <dbReference type="Rhea" id="RHEA-COMP:15698"/>
        <dbReference type="Rhea" id="RHEA-COMP:15719"/>
        <dbReference type="ChEBI" id="CHEBI:14649"/>
        <dbReference type="ChEBI" id="CHEBI:15377"/>
        <dbReference type="ChEBI" id="CHEBI:15378"/>
        <dbReference type="ChEBI" id="CHEBI:144029"/>
        <dbReference type="ChEBI" id="CHEBI:144051"/>
    </reaction>
    <physiologicalReaction direction="left-to-right" evidence="9">
        <dbReference type="Rhea" id="RHEA:60877"/>
    </physiologicalReaction>
</comment>
<dbReference type="InterPro" id="IPR015375">
    <property type="entry name" value="NADH_PPase-like_N"/>
</dbReference>
<reference evidence="11 12" key="1">
    <citation type="submission" date="2020-08" db="EMBL/GenBank/DDBJ databases">
        <title>Genomic Encyclopedia of Type Strains, Phase IV (KMG-IV): sequencing the most valuable type-strain genomes for metagenomic binning, comparative biology and taxonomic classification.</title>
        <authorList>
            <person name="Goeker M."/>
        </authorList>
    </citation>
    <scope>NUCLEOTIDE SEQUENCE [LARGE SCALE GENOMIC DNA]</scope>
    <source>
        <strain evidence="11 12">DSM 23562</strain>
    </source>
</reference>
<dbReference type="Pfam" id="PF09296">
    <property type="entry name" value="NUDIX-like"/>
    <property type="match status" value="1"/>
</dbReference>
<dbReference type="GO" id="GO:0006742">
    <property type="term" value="P:NADP+ catabolic process"/>
    <property type="evidence" value="ECO:0007669"/>
    <property type="project" value="TreeGrafter"/>
</dbReference>
<comment type="similarity">
    <text evidence="3">Belongs to the Nudix hydrolase family. NudC subfamily.</text>
</comment>
<dbReference type="Proteomes" id="UP000520814">
    <property type="component" value="Unassembled WGS sequence"/>
</dbReference>
<dbReference type="GO" id="GO:0019677">
    <property type="term" value="P:NAD+ catabolic process"/>
    <property type="evidence" value="ECO:0007669"/>
    <property type="project" value="TreeGrafter"/>
</dbReference>
<evidence type="ECO:0000313" key="12">
    <source>
        <dbReference type="Proteomes" id="UP000520814"/>
    </source>
</evidence>
<dbReference type="PANTHER" id="PTHR42904">
    <property type="entry name" value="NUDIX HYDROLASE, NUDC SUBFAMILY"/>
    <property type="match status" value="1"/>
</dbReference>
<dbReference type="InterPro" id="IPR015797">
    <property type="entry name" value="NUDIX_hydrolase-like_dom_sf"/>
</dbReference>
<evidence type="ECO:0000256" key="6">
    <source>
        <dbReference type="ARBA" id="ARBA00022801"/>
    </source>
</evidence>
<accession>A0A7W9W6I2</accession>
<dbReference type="CDD" id="cd03429">
    <property type="entry name" value="NUDIX_NADH_pyrophosphatase_Nudt13"/>
    <property type="match status" value="1"/>
</dbReference>
<dbReference type="NCBIfam" id="NF001299">
    <property type="entry name" value="PRK00241.1"/>
    <property type="match status" value="1"/>
</dbReference>
<evidence type="ECO:0000256" key="3">
    <source>
        <dbReference type="ARBA" id="ARBA00009595"/>
    </source>
</evidence>
<comment type="caution">
    <text evidence="11">The sequence shown here is derived from an EMBL/GenBank/DDBJ whole genome shotgun (WGS) entry which is preliminary data.</text>
</comment>
<dbReference type="PANTHER" id="PTHR42904:SF6">
    <property type="entry name" value="NAD-CAPPED RNA HYDROLASE NUDT12"/>
    <property type="match status" value="1"/>
</dbReference>
<evidence type="ECO:0000259" key="10">
    <source>
        <dbReference type="PROSITE" id="PS51462"/>
    </source>
</evidence>
<dbReference type="InterPro" id="IPR000086">
    <property type="entry name" value="NUDIX_hydrolase_dom"/>
</dbReference>
<dbReference type="Gene3D" id="3.90.79.10">
    <property type="entry name" value="Nucleoside Triphosphate Pyrophosphohydrolase"/>
    <property type="match status" value="1"/>
</dbReference>
<dbReference type="EC" id="3.6.1.22" evidence="4"/>
<dbReference type="InterPro" id="IPR049734">
    <property type="entry name" value="NudC-like_C"/>
</dbReference>
<dbReference type="GO" id="GO:0005829">
    <property type="term" value="C:cytosol"/>
    <property type="evidence" value="ECO:0007669"/>
    <property type="project" value="TreeGrafter"/>
</dbReference>
<evidence type="ECO:0000256" key="4">
    <source>
        <dbReference type="ARBA" id="ARBA00012381"/>
    </source>
</evidence>
<evidence type="ECO:0000313" key="11">
    <source>
        <dbReference type="EMBL" id="MBB6049592.1"/>
    </source>
</evidence>
<evidence type="ECO:0000256" key="8">
    <source>
        <dbReference type="ARBA" id="ARBA00023027"/>
    </source>
</evidence>
<keyword evidence="6 11" id="KW-0378">Hydrolase</keyword>
<evidence type="ECO:0000256" key="1">
    <source>
        <dbReference type="ARBA" id="ARBA00001946"/>
    </source>
</evidence>
<feature type="domain" description="Nudix hydrolase" evidence="10">
    <location>
        <begin position="144"/>
        <end position="269"/>
    </location>
</feature>
<dbReference type="AlphaFoldDB" id="A0A7W9W6I2"/>
<dbReference type="PROSITE" id="PS51462">
    <property type="entry name" value="NUDIX"/>
    <property type="match status" value="1"/>
</dbReference>
<comment type="cofactor">
    <cofactor evidence="2">
        <name>Zn(2+)</name>
        <dbReference type="ChEBI" id="CHEBI:29105"/>
    </cofactor>
</comment>
<sequence>MFVRAYPGGKPASPPSGPSLLLPFVADGELLVHHDRHGARLLRAETAPEGALFVGTLDGLPCLAYTQPSTADDDAVEPEDIKRLGLRSLFGHMSDDEVTVAGYASQLIRWQKNARFCPACGGPTHNDDGWNQKCAACGFSHYPPATPAVLILVHDGAGNILLAQKEGWGKRYSILAGFVEPGESLEDCCRRETVEEVQVTVGECTYDGSQPWPFPHQLMVGFVCRYESGTITPDPTELSHAAWFHHTALPELPPSYALSRQLIDRWVAQQGK</sequence>
<dbReference type="GO" id="GO:0046872">
    <property type="term" value="F:metal ion binding"/>
    <property type="evidence" value="ECO:0007669"/>
    <property type="project" value="UniProtKB-KW"/>
</dbReference>
<evidence type="ECO:0000256" key="2">
    <source>
        <dbReference type="ARBA" id="ARBA00001947"/>
    </source>
</evidence>
<evidence type="ECO:0000256" key="9">
    <source>
        <dbReference type="ARBA" id="ARBA00023679"/>
    </source>
</evidence>
<dbReference type="RefSeq" id="WP_184193190.1">
    <property type="nucleotide sequence ID" value="NZ_JACHGW010000001.1"/>
</dbReference>